<organism evidence="4">
    <name type="scientific">Anisakis simplex</name>
    <name type="common">Herring worm</name>
    <dbReference type="NCBI Taxonomy" id="6269"/>
    <lineage>
        <taxon>Eukaryota</taxon>
        <taxon>Metazoa</taxon>
        <taxon>Ecdysozoa</taxon>
        <taxon>Nematoda</taxon>
        <taxon>Chromadorea</taxon>
        <taxon>Rhabditida</taxon>
        <taxon>Spirurina</taxon>
        <taxon>Ascaridomorpha</taxon>
        <taxon>Ascaridoidea</taxon>
        <taxon>Anisakidae</taxon>
        <taxon>Anisakis</taxon>
        <taxon>Anisakis simplex complex</taxon>
    </lineage>
</organism>
<dbReference type="Proteomes" id="UP000267096">
    <property type="component" value="Unassembled WGS sequence"/>
</dbReference>
<dbReference type="AlphaFoldDB" id="A0A0M3J9A4"/>
<evidence type="ECO:0000313" key="4">
    <source>
        <dbReference type="WBParaSite" id="ASIM_0000416501-mRNA-1"/>
    </source>
</evidence>
<proteinExistence type="predicted"/>
<sequence>MEKKELMKKMNSMDTPLGTLQKQLKKQESLQSPYIILSGSGRDTGAPLKKD</sequence>
<reference evidence="2 3" key="2">
    <citation type="submission" date="2018-11" db="EMBL/GenBank/DDBJ databases">
        <authorList>
            <consortium name="Pathogen Informatics"/>
        </authorList>
    </citation>
    <scope>NUCLEOTIDE SEQUENCE [LARGE SCALE GENOMIC DNA]</scope>
</reference>
<evidence type="ECO:0000313" key="3">
    <source>
        <dbReference type="Proteomes" id="UP000267096"/>
    </source>
</evidence>
<evidence type="ECO:0000256" key="1">
    <source>
        <dbReference type="SAM" id="MobiDB-lite"/>
    </source>
</evidence>
<feature type="region of interest" description="Disordered" evidence="1">
    <location>
        <begin position="32"/>
        <end position="51"/>
    </location>
</feature>
<protein>
    <submittedName>
        <fullName evidence="4">U4/U6.U5 tri-snRNP-associated protein 1 (inferred by orthology to a human protein)</fullName>
    </submittedName>
</protein>
<evidence type="ECO:0000313" key="2">
    <source>
        <dbReference type="EMBL" id="VDK22791.1"/>
    </source>
</evidence>
<keyword evidence="3" id="KW-1185">Reference proteome</keyword>
<name>A0A0M3J9A4_ANISI</name>
<reference evidence="4" key="1">
    <citation type="submission" date="2017-02" db="UniProtKB">
        <authorList>
            <consortium name="WormBaseParasite"/>
        </authorList>
    </citation>
    <scope>IDENTIFICATION</scope>
</reference>
<dbReference type="EMBL" id="UYRR01006615">
    <property type="protein sequence ID" value="VDK22791.1"/>
    <property type="molecule type" value="Genomic_DNA"/>
</dbReference>
<dbReference type="WBParaSite" id="ASIM_0000416501-mRNA-1">
    <property type="protein sequence ID" value="ASIM_0000416501-mRNA-1"/>
    <property type="gene ID" value="ASIM_0000416501"/>
</dbReference>
<accession>A0A0M3J9A4</accession>
<gene>
    <name evidence="2" type="ORF">ASIM_LOCUS3987</name>
</gene>